<keyword evidence="9 10" id="KW-0472">Membrane</keyword>
<keyword evidence="6 10" id="KW-0812">Transmembrane</keyword>
<dbReference type="GO" id="GO:0071973">
    <property type="term" value="P:bacterial-type flagellum-dependent cell motility"/>
    <property type="evidence" value="ECO:0007669"/>
    <property type="project" value="InterPro"/>
</dbReference>
<dbReference type="KEGG" id="wcp:H9Q76_07385"/>
<dbReference type="RefSeq" id="WP_021985373.1">
    <property type="nucleotide sequence ID" value="NZ_CP060632.1"/>
</dbReference>
<keyword evidence="8 10" id="KW-1133">Transmembrane helix</keyword>
<dbReference type="GO" id="GO:0005886">
    <property type="term" value="C:plasma membrane"/>
    <property type="evidence" value="ECO:0007669"/>
    <property type="project" value="UniProtKB-SubCell"/>
</dbReference>
<keyword evidence="12" id="KW-1185">Reference proteome</keyword>
<evidence type="ECO:0000256" key="3">
    <source>
        <dbReference type="ARBA" id="ARBA00008281"/>
    </source>
</evidence>
<keyword evidence="5 10" id="KW-0145">Chemotaxis</keyword>
<sequence length="172" mass="19264">MKKNLITVVILAISIINLVFNILLVFVFMPSTSKTNKLITDIAEVLDIEIASQTKDDSTFDVSNLAHYQLEQGNPINLKNDGSGDLHVVQYGLTINMDKTASDYSKVSANIEASTAMIYDMARNIIGSYTYTEVIDGETTTNKIKEELLKQLKETFNTECIYSVSFYNWVAQ</sequence>
<keyword evidence="7 10" id="KW-0283">Flagellar rotation</keyword>
<protein>
    <recommendedName>
        <fullName evidence="10">Flagellar protein FliL</fullName>
    </recommendedName>
</protein>
<evidence type="ECO:0000256" key="7">
    <source>
        <dbReference type="ARBA" id="ARBA00022779"/>
    </source>
</evidence>
<dbReference type="AlphaFoldDB" id="A0A7G9FJ52"/>
<name>A0A7G9FJ52_9FIRM</name>
<dbReference type="Proteomes" id="UP000515819">
    <property type="component" value="Chromosome"/>
</dbReference>
<accession>A0A7G9FJ52</accession>
<gene>
    <name evidence="11" type="ORF">H9Q76_07385</name>
</gene>
<evidence type="ECO:0000256" key="5">
    <source>
        <dbReference type="ARBA" id="ARBA00022500"/>
    </source>
</evidence>
<evidence type="ECO:0000256" key="10">
    <source>
        <dbReference type="RuleBase" id="RU364125"/>
    </source>
</evidence>
<keyword evidence="11" id="KW-0969">Cilium</keyword>
<evidence type="ECO:0000256" key="9">
    <source>
        <dbReference type="ARBA" id="ARBA00023136"/>
    </source>
</evidence>
<evidence type="ECO:0000313" key="11">
    <source>
        <dbReference type="EMBL" id="QNL98583.1"/>
    </source>
</evidence>
<reference evidence="11 12" key="1">
    <citation type="submission" date="2020-08" db="EMBL/GenBank/DDBJ databases">
        <authorList>
            <person name="Liu C."/>
            <person name="Sun Q."/>
        </authorList>
    </citation>
    <scope>NUCLEOTIDE SEQUENCE [LARGE SCALE GENOMIC DNA]</scope>
    <source>
        <strain evidence="11 12">NSJ-4</strain>
    </source>
</reference>
<proteinExistence type="inferred from homology"/>
<keyword evidence="4 10" id="KW-1003">Cell membrane</keyword>
<evidence type="ECO:0000256" key="4">
    <source>
        <dbReference type="ARBA" id="ARBA00022475"/>
    </source>
</evidence>
<comment type="function">
    <text evidence="1 10">Controls the rotational direction of flagella during chemotaxis.</text>
</comment>
<evidence type="ECO:0000256" key="6">
    <source>
        <dbReference type="ARBA" id="ARBA00022692"/>
    </source>
</evidence>
<feature type="transmembrane region" description="Helical" evidence="10">
    <location>
        <begin position="6"/>
        <end position="29"/>
    </location>
</feature>
<keyword evidence="11" id="KW-0282">Flagellum</keyword>
<dbReference type="GO" id="GO:0009425">
    <property type="term" value="C:bacterial-type flagellum basal body"/>
    <property type="evidence" value="ECO:0007669"/>
    <property type="project" value="InterPro"/>
</dbReference>
<evidence type="ECO:0000313" key="12">
    <source>
        <dbReference type="Proteomes" id="UP000515819"/>
    </source>
</evidence>
<keyword evidence="11" id="KW-0966">Cell projection</keyword>
<dbReference type="GO" id="GO:0006935">
    <property type="term" value="P:chemotaxis"/>
    <property type="evidence" value="ECO:0007669"/>
    <property type="project" value="UniProtKB-KW"/>
</dbReference>
<comment type="similarity">
    <text evidence="3 10">Belongs to the FliL family.</text>
</comment>
<evidence type="ECO:0000256" key="2">
    <source>
        <dbReference type="ARBA" id="ARBA00004162"/>
    </source>
</evidence>
<organism evidence="11 12">
    <name type="scientific">Wujia chipingensis</name>
    <dbReference type="NCBI Taxonomy" id="2763670"/>
    <lineage>
        <taxon>Bacteria</taxon>
        <taxon>Bacillati</taxon>
        <taxon>Bacillota</taxon>
        <taxon>Clostridia</taxon>
        <taxon>Lachnospirales</taxon>
        <taxon>Lachnospiraceae</taxon>
        <taxon>Wujia</taxon>
    </lineage>
</organism>
<comment type="subcellular location">
    <subcellularLocation>
        <location evidence="2">Cell membrane</location>
        <topology evidence="2">Single-pass membrane protein</topology>
    </subcellularLocation>
</comment>
<evidence type="ECO:0000256" key="1">
    <source>
        <dbReference type="ARBA" id="ARBA00002254"/>
    </source>
</evidence>
<dbReference type="InterPro" id="IPR005503">
    <property type="entry name" value="FliL"/>
</dbReference>
<dbReference type="EMBL" id="CP060632">
    <property type="protein sequence ID" value="QNL98583.1"/>
    <property type="molecule type" value="Genomic_DNA"/>
</dbReference>
<dbReference type="Pfam" id="PF03748">
    <property type="entry name" value="FliL"/>
    <property type="match status" value="1"/>
</dbReference>
<evidence type="ECO:0000256" key="8">
    <source>
        <dbReference type="ARBA" id="ARBA00022989"/>
    </source>
</evidence>